<evidence type="ECO:0000256" key="3">
    <source>
        <dbReference type="ARBA" id="ARBA00022676"/>
    </source>
</evidence>
<dbReference type="InterPro" id="IPR008166">
    <property type="entry name" value="Glyco_transf_92"/>
</dbReference>
<gene>
    <name evidence="8" type="ORF">C1SCF055_LOCUS26100</name>
</gene>
<protein>
    <submittedName>
        <fullName evidence="8">Uncharacterized protein</fullName>
    </submittedName>
</protein>
<name>A0A9P1CY92_9DINO</name>
<keyword evidence="6" id="KW-1133">Transmembrane helix</keyword>
<dbReference type="EMBL" id="CAMXCT010002702">
    <property type="protein sequence ID" value="CAI3999943.1"/>
    <property type="molecule type" value="Genomic_DNA"/>
</dbReference>
<organism evidence="8">
    <name type="scientific">Cladocopium goreaui</name>
    <dbReference type="NCBI Taxonomy" id="2562237"/>
    <lineage>
        <taxon>Eukaryota</taxon>
        <taxon>Sar</taxon>
        <taxon>Alveolata</taxon>
        <taxon>Dinophyceae</taxon>
        <taxon>Suessiales</taxon>
        <taxon>Symbiodiniaceae</taxon>
        <taxon>Cladocopium</taxon>
    </lineage>
</organism>
<keyword evidence="10" id="KW-1185">Reference proteome</keyword>
<keyword evidence="5" id="KW-0812">Transmembrane</keyword>
<evidence type="ECO:0000256" key="5">
    <source>
        <dbReference type="ARBA" id="ARBA00022692"/>
    </source>
</evidence>
<sequence length="723" mass="80086">MSLCVAPPALHTVPANRSKAIYCDSVGCEVPETVGPRHFSLLRMGWAYSSHAWLGVSNAWAKRRMRQAWRCGREGVFLNIDMLTSLETLTQAAEPLQRLSFEGLKSSEATSAFSADHQVFGSYGSIWSLFAMADTSRWTFANGSAACAGACAHVVALLHLVAEVDTWRKFSPARRLQEMQQVLAPLPMLEKDQDFWAVVTWAWRRLADAWKEDSAWILAQLTETQRSCFNALAKMEVTFESWRDPPAECQAPNAMPSAFIAASMVSLDSSKWITLRPSFRPGHKWRICGMPGDVVKRDLGLGGRLEATVLGAWAEEDGSAWEVELSLFVAPRDPCVLVDGQRLFQTHPQSYLTQWSCSMQDGTTAVSQGAVSYSGTVALLRCRFASAPSRSQPVTLTVSSTVEALRAAGWSLSGLRLCPFQPLPAVPTPGPSRSPYARKLVVCSEVLYGLKGTYKSALVRHWLEYHRLIGVDHFVIYDRDGSLEVDGVLQPYILNGYVTYFPRFSYFALSEQHDAVHAKLGLPSAAAPDAQAASHCLFMQRGLAEWVSFLHSPDEYLSNERGLRHVEEVLGFLRPLREKGLAALDVTAIYFTRSADPIPRGPARPSPYLFGRYVYRASKPLQLRNWGSPVAGFLNRFGSPLVVPDRVGDLVSAHYARPSAGTFFLDDVPMNFFRANHYGEAFHVRPTIEEDDVPVKDESILWAEEAMSGLNLEPLPPGPEPPS</sequence>
<keyword evidence="7" id="KW-0472">Membrane</keyword>
<dbReference type="EMBL" id="CAMXCT030002702">
    <property type="protein sequence ID" value="CAL4787255.1"/>
    <property type="molecule type" value="Genomic_DNA"/>
</dbReference>
<dbReference type="GO" id="GO:0016020">
    <property type="term" value="C:membrane"/>
    <property type="evidence" value="ECO:0007669"/>
    <property type="project" value="UniProtKB-SubCell"/>
</dbReference>
<keyword evidence="4" id="KW-0808">Transferase</keyword>
<dbReference type="PANTHER" id="PTHR21461">
    <property type="entry name" value="GLYCOSYLTRANSFERASE FAMILY 92 PROTEIN"/>
    <property type="match status" value="1"/>
</dbReference>
<comment type="caution">
    <text evidence="8">The sequence shown here is derived from an EMBL/GenBank/DDBJ whole genome shotgun (WGS) entry which is preliminary data.</text>
</comment>
<dbReference type="Pfam" id="PF01697">
    <property type="entry name" value="Glyco_transf_92"/>
    <property type="match status" value="1"/>
</dbReference>
<proteinExistence type="inferred from homology"/>
<evidence type="ECO:0000256" key="1">
    <source>
        <dbReference type="ARBA" id="ARBA00004167"/>
    </source>
</evidence>
<dbReference type="EMBL" id="CAMXCT020002702">
    <property type="protein sequence ID" value="CAL1153318.1"/>
    <property type="molecule type" value="Genomic_DNA"/>
</dbReference>
<dbReference type="GO" id="GO:0005737">
    <property type="term" value="C:cytoplasm"/>
    <property type="evidence" value="ECO:0007669"/>
    <property type="project" value="TreeGrafter"/>
</dbReference>
<accession>A0A9P1CY92</accession>
<dbReference type="GO" id="GO:0016757">
    <property type="term" value="F:glycosyltransferase activity"/>
    <property type="evidence" value="ECO:0007669"/>
    <property type="project" value="UniProtKB-KW"/>
</dbReference>
<comment type="similarity">
    <text evidence="2">Belongs to the glycosyltransferase 92 family.</text>
</comment>
<dbReference type="AlphaFoldDB" id="A0A9P1CY92"/>
<keyword evidence="3" id="KW-0328">Glycosyltransferase</keyword>
<evidence type="ECO:0000313" key="9">
    <source>
        <dbReference type="EMBL" id="CAL1153318.1"/>
    </source>
</evidence>
<evidence type="ECO:0000256" key="6">
    <source>
        <dbReference type="ARBA" id="ARBA00022989"/>
    </source>
</evidence>
<reference evidence="8" key="1">
    <citation type="submission" date="2022-10" db="EMBL/GenBank/DDBJ databases">
        <authorList>
            <person name="Chen Y."/>
            <person name="Dougan E. K."/>
            <person name="Chan C."/>
            <person name="Rhodes N."/>
            <person name="Thang M."/>
        </authorList>
    </citation>
    <scope>NUCLEOTIDE SEQUENCE</scope>
</reference>
<evidence type="ECO:0000256" key="2">
    <source>
        <dbReference type="ARBA" id="ARBA00007647"/>
    </source>
</evidence>
<dbReference type="OrthoDB" id="2526284at2759"/>
<evidence type="ECO:0000313" key="8">
    <source>
        <dbReference type="EMBL" id="CAI3999943.1"/>
    </source>
</evidence>
<dbReference type="Proteomes" id="UP001152797">
    <property type="component" value="Unassembled WGS sequence"/>
</dbReference>
<evidence type="ECO:0000256" key="7">
    <source>
        <dbReference type="ARBA" id="ARBA00023136"/>
    </source>
</evidence>
<dbReference type="PANTHER" id="PTHR21461:SF69">
    <property type="entry name" value="GLYCOSYLTRANSFERASE FAMILY 92 PROTEIN"/>
    <property type="match status" value="1"/>
</dbReference>
<evidence type="ECO:0000313" key="10">
    <source>
        <dbReference type="Proteomes" id="UP001152797"/>
    </source>
</evidence>
<comment type="subcellular location">
    <subcellularLocation>
        <location evidence="1">Membrane</location>
        <topology evidence="1">Single-pass membrane protein</topology>
    </subcellularLocation>
</comment>
<reference evidence="9" key="2">
    <citation type="submission" date="2024-04" db="EMBL/GenBank/DDBJ databases">
        <authorList>
            <person name="Chen Y."/>
            <person name="Shah S."/>
            <person name="Dougan E. K."/>
            <person name="Thang M."/>
            <person name="Chan C."/>
        </authorList>
    </citation>
    <scope>NUCLEOTIDE SEQUENCE [LARGE SCALE GENOMIC DNA]</scope>
</reference>
<evidence type="ECO:0000256" key="4">
    <source>
        <dbReference type="ARBA" id="ARBA00022679"/>
    </source>
</evidence>